<keyword evidence="2" id="KW-1185">Reference proteome</keyword>
<accession>A0A9X1PJ20</accession>
<organism evidence="1 2">
    <name type="scientific">Dyadobacter chenwenxiniae</name>
    <dbReference type="NCBI Taxonomy" id="2906456"/>
    <lineage>
        <taxon>Bacteria</taxon>
        <taxon>Pseudomonadati</taxon>
        <taxon>Bacteroidota</taxon>
        <taxon>Cytophagia</taxon>
        <taxon>Cytophagales</taxon>
        <taxon>Spirosomataceae</taxon>
        <taxon>Dyadobacter</taxon>
    </lineage>
</organism>
<sequence length="205" mass="22983">MGDIITITAGLPAAAAILPNKSMITFIKEVSKFKPKKATIRVFKKLLLEEFSDHARANKGEQKSLHERIEKLNGKLGRARELLLSSELDSKDYKAIKQVIEQQLVGLEAKLVETSRNTQPGVRNVEQMTEKALEILLNLDSIFVGADSETKRQIVGSIFPERLLSQKKDAEPQKSTKSRLLSIRLTVTYIKEKPELTTKIRQSSG</sequence>
<reference evidence="1" key="1">
    <citation type="submission" date="2021-12" db="EMBL/GenBank/DDBJ databases">
        <title>Novel species in genus Dyadobacter.</title>
        <authorList>
            <person name="Ma C."/>
        </authorList>
    </citation>
    <scope>NUCLEOTIDE SEQUENCE</scope>
    <source>
        <strain evidence="1">LJ419</strain>
    </source>
</reference>
<gene>
    <name evidence="1" type="ORF">LXM26_02660</name>
</gene>
<dbReference type="Proteomes" id="UP001139000">
    <property type="component" value="Unassembled WGS sequence"/>
</dbReference>
<name>A0A9X1PJ20_9BACT</name>
<evidence type="ECO:0000313" key="1">
    <source>
        <dbReference type="EMBL" id="MCF0060378.1"/>
    </source>
</evidence>
<proteinExistence type="predicted"/>
<dbReference type="RefSeq" id="WP_234653075.1">
    <property type="nucleotide sequence ID" value="NZ_CP094997.1"/>
</dbReference>
<dbReference type="EMBL" id="JAJTTC010000001">
    <property type="protein sequence ID" value="MCF0060378.1"/>
    <property type="molecule type" value="Genomic_DNA"/>
</dbReference>
<protein>
    <submittedName>
        <fullName evidence="1">Uncharacterized protein</fullName>
    </submittedName>
</protein>
<comment type="caution">
    <text evidence="1">The sequence shown here is derived from an EMBL/GenBank/DDBJ whole genome shotgun (WGS) entry which is preliminary data.</text>
</comment>
<dbReference type="AlphaFoldDB" id="A0A9X1PJ20"/>
<evidence type="ECO:0000313" key="2">
    <source>
        <dbReference type="Proteomes" id="UP001139000"/>
    </source>
</evidence>